<dbReference type="AlphaFoldDB" id="A0A7C8VCF8"/>
<sequence>MACKHDLAGENGLEKMMGLLSRSLSDMLFSSPIKTDHPPNDQPDEYRDLDFDIYEYDEKQDTKYNSVKRKQSTAASFLNFNSYDWAFSFRESAKSDQKVVLQVSVERRPKEPIAQSYETCCLPVTPPISPNHTGSMTLLRGSSTASAQHKTPTFTETQDLISEEEQNMIMAAIIASQCDDFERQIPRHVREEMEHAAYIAALEESKELASASEKRSASPTPAPAVATPPATPLRSSTFTVTAPSRGFQAPAPPTPTSPPLRRTLVRSQTDIPWTSSKGEQVEGESEKQAKFRELLQFHAIAAASIANASARTGISNISGNGDATDYDWVG</sequence>
<evidence type="ECO:0000256" key="1">
    <source>
        <dbReference type="SAM" id="MobiDB-lite"/>
    </source>
</evidence>
<organism evidence="2 3">
    <name type="scientific">Orbilia oligospora</name>
    <name type="common">Nematode-trapping fungus</name>
    <name type="synonym">Arthrobotrys oligospora</name>
    <dbReference type="NCBI Taxonomy" id="2813651"/>
    <lineage>
        <taxon>Eukaryota</taxon>
        <taxon>Fungi</taxon>
        <taxon>Dikarya</taxon>
        <taxon>Ascomycota</taxon>
        <taxon>Pezizomycotina</taxon>
        <taxon>Orbiliomycetes</taxon>
        <taxon>Orbiliales</taxon>
        <taxon>Orbiliaceae</taxon>
        <taxon>Orbilia</taxon>
    </lineage>
</organism>
<name>A0A7C8VCF8_ORBOL</name>
<feature type="region of interest" description="Disordered" evidence="1">
    <location>
        <begin position="209"/>
        <end position="265"/>
    </location>
</feature>
<gene>
    <name evidence="2" type="ORF">TWF970_002363</name>
</gene>
<accession>A0A7C8VCF8</accession>
<evidence type="ECO:0000313" key="2">
    <source>
        <dbReference type="EMBL" id="KAF3281198.1"/>
    </source>
</evidence>
<dbReference type="OrthoDB" id="5386657at2759"/>
<proteinExistence type="predicted"/>
<feature type="compositionally biased region" description="Low complexity" evidence="1">
    <location>
        <begin position="217"/>
        <end position="228"/>
    </location>
</feature>
<dbReference type="Proteomes" id="UP000474640">
    <property type="component" value="Unassembled WGS sequence"/>
</dbReference>
<evidence type="ECO:0000313" key="3">
    <source>
        <dbReference type="Proteomes" id="UP000474640"/>
    </source>
</evidence>
<comment type="caution">
    <text evidence="2">The sequence shown here is derived from an EMBL/GenBank/DDBJ whole genome shotgun (WGS) entry which is preliminary data.</text>
</comment>
<feature type="compositionally biased region" description="Polar residues" evidence="1">
    <location>
        <begin position="233"/>
        <end position="242"/>
    </location>
</feature>
<protein>
    <submittedName>
        <fullName evidence="2">Uncharacterized protein</fullName>
    </submittedName>
</protein>
<reference evidence="2 3" key="1">
    <citation type="submission" date="2020-01" db="EMBL/GenBank/DDBJ databases">
        <authorList>
            <person name="Palmer J.M."/>
        </authorList>
    </citation>
    <scope>NUCLEOTIDE SEQUENCE [LARGE SCALE GENOMIC DNA]</scope>
    <source>
        <strain evidence="2 3">TWF970</strain>
    </source>
</reference>
<dbReference type="EMBL" id="JAABOJ010000016">
    <property type="protein sequence ID" value="KAF3281198.1"/>
    <property type="molecule type" value="Genomic_DNA"/>
</dbReference>